<evidence type="ECO:0000313" key="4">
    <source>
        <dbReference type="EMBL" id="GFT06659.1"/>
    </source>
</evidence>
<keyword evidence="5" id="KW-1185">Reference proteome</keyword>
<protein>
    <submittedName>
        <fullName evidence="4">Uncharacterized protein</fullName>
    </submittedName>
</protein>
<dbReference type="OrthoDB" id="6437629at2759"/>
<evidence type="ECO:0000256" key="3">
    <source>
        <dbReference type="SAM" id="SignalP"/>
    </source>
</evidence>
<keyword evidence="1" id="KW-0175">Coiled coil</keyword>
<accession>A0A8X6NCE8</accession>
<feature type="region of interest" description="Disordered" evidence="2">
    <location>
        <begin position="29"/>
        <end position="60"/>
    </location>
</feature>
<proteinExistence type="predicted"/>
<reference evidence="4" key="1">
    <citation type="submission" date="2020-08" db="EMBL/GenBank/DDBJ databases">
        <title>Multicomponent nature underlies the extraordinary mechanical properties of spider dragline silk.</title>
        <authorList>
            <person name="Kono N."/>
            <person name="Nakamura H."/>
            <person name="Mori M."/>
            <person name="Yoshida Y."/>
            <person name="Ohtoshi R."/>
            <person name="Malay A.D."/>
            <person name="Moran D.A.P."/>
            <person name="Tomita M."/>
            <person name="Numata K."/>
            <person name="Arakawa K."/>
        </authorList>
    </citation>
    <scope>NUCLEOTIDE SEQUENCE</scope>
</reference>
<dbReference type="Proteomes" id="UP000887013">
    <property type="component" value="Unassembled WGS sequence"/>
</dbReference>
<feature type="compositionally biased region" description="Polar residues" evidence="2">
    <location>
        <begin position="41"/>
        <end position="60"/>
    </location>
</feature>
<evidence type="ECO:0000256" key="1">
    <source>
        <dbReference type="SAM" id="Coils"/>
    </source>
</evidence>
<keyword evidence="3" id="KW-0732">Signal</keyword>
<comment type="caution">
    <text evidence="4">The sequence shown here is derived from an EMBL/GenBank/DDBJ whole genome shotgun (WGS) entry which is preliminary data.</text>
</comment>
<evidence type="ECO:0000256" key="2">
    <source>
        <dbReference type="SAM" id="MobiDB-lite"/>
    </source>
</evidence>
<organism evidence="4 5">
    <name type="scientific">Nephila pilipes</name>
    <name type="common">Giant wood spider</name>
    <name type="synonym">Nephila maculata</name>
    <dbReference type="NCBI Taxonomy" id="299642"/>
    <lineage>
        <taxon>Eukaryota</taxon>
        <taxon>Metazoa</taxon>
        <taxon>Ecdysozoa</taxon>
        <taxon>Arthropoda</taxon>
        <taxon>Chelicerata</taxon>
        <taxon>Arachnida</taxon>
        <taxon>Araneae</taxon>
        <taxon>Araneomorphae</taxon>
        <taxon>Entelegynae</taxon>
        <taxon>Araneoidea</taxon>
        <taxon>Nephilidae</taxon>
        <taxon>Nephila</taxon>
    </lineage>
</organism>
<feature type="coiled-coil region" evidence="1">
    <location>
        <begin position="112"/>
        <end position="140"/>
    </location>
</feature>
<dbReference type="EMBL" id="BMAW01056615">
    <property type="protein sequence ID" value="GFT06659.1"/>
    <property type="molecule type" value="Genomic_DNA"/>
</dbReference>
<feature type="signal peptide" evidence="3">
    <location>
        <begin position="1"/>
        <end position="28"/>
    </location>
</feature>
<gene>
    <name evidence="4" type="primary">X975_09060</name>
    <name evidence="4" type="ORF">NPIL_670701</name>
</gene>
<sequence length="249" mass="28067">MFSLFTLNAMRVFSCITLLLLLQRSSSASTDDHSHEHNHTFQRSNNTEKNNVNPNQTQSIQKRQDGGFDFMNYFVNGGQQQQQQQEEPATAQQQLQQRQLPLSIQQQHQLQQQVLQQQQRRQQEQLLQLQQQQLLQLHQQQPREVNYQDNVIQQYPGQTVALERDGGYGGISIGSGYQQGAVHAAQPREIAISIGKGKPILQVGNLLPLIPRIFKVLSAGGKVMFGMELGNNFYFGPVGAKPLPKAILG</sequence>
<dbReference type="AlphaFoldDB" id="A0A8X6NCE8"/>
<feature type="compositionally biased region" description="Basic and acidic residues" evidence="2">
    <location>
        <begin position="30"/>
        <end position="39"/>
    </location>
</feature>
<name>A0A8X6NCE8_NEPPI</name>
<evidence type="ECO:0000313" key="5">
    <source>
        <dbReference type="Proteomes" id="UP000887013"/>
    </source>
</evidence>
<feature type="chain" id="PRO_5036491576" evidence="3">
    <location>
        <begin position="29"/>
        <end position="249"/>
    </location>
</feature>